<dbReference type="RefSeq" id="WP_114288594.1">
    <property type="nucleotide sequence ID" value="NZ_CP081461.1"/>
</dbReference>
<sequence>MKKKRKDNISNHLKSTVKTDFYDVIKTNYYFREIKFLSKDQFLYNFNIIEKNRQQKLYNKELLITLVSLVYLLVILLLCLASSLPIYLIAIIITISLGLFISKILKNLRKRSDQYFFYKIIKDILHY</sequence>
<comment type="caution">
    <text evidence="1">The sequence shown here is derived from an EMBL/GenBank/DDBJ whole genome shotgun (WGS) entry which is preliminary data.</text>
</comment>
<keyword evidence="2" id="KW-1185">Reference proteome</keyword>
<protein>
    <submittedName>
        <fullName evidence="1">Uncharacterized protein</fullName>
    </submittedName>
</protein>
<dbReference type="AlphaFoldDB" id="A0A369B8G6"/>
<dbReference type="EMBL" id="NGJX01000002">
    <property type="protein sequence ID" value="RSU04161.1"/>
    <property type="molecule type" value="Genomic_DNA"/>
</dbReference>
<evidence type="ECO:0000313" key="2">
    <source>
        <dbReference type="Proteomes" id="UP000288197"/>
    </source>
</evidence>
<dbReference type="GeneID" id="63147616"/>
<evidence type="ECO:0000313" key="1">
    <source>
        <dbReference type="EMBL" id="RSU04161.1"/>
    </source>
</evidence>
<organism evidence="1 2">
    <name type="scientific">Vagococcus fluvialis</name>
    <dbReference type="NCBI Taxonomy" id="2738"/>
    <lineage>
        <taxon>Bacteria</taxon>
        <taxon>Bacillati</taxon>
        <taxon>Bacillota</taxon>
        <taxon>Bacilli</taxon>
        <taxon>Lactobacillales</taxon>
        <taxon>Enterococcaceae</taxon>
        <taxon>Vagococcus</taxon>
    </lineage>
</organism>
<name>A0A369B8G6_9ENTE</name>
<accession>A0A369B8G6</accession>
<gene>
    <name evidence="1" type="ORF">CBF32_01955</name>
</gene>
<proteinExistence type="predicted"/>
<dbReference type="Proteomes" id="UP000288197">
    <property type="component" value="Unassembled WGS sequence"/>
</dbReference>
<reference evidence="1 2" key="1">
    <citation type="submission" date="2017-05" db="EMBL/GenBank/DDBJ databases">
        <title>Vagococcus spp. assemblies.</title>
        <authorList>
            <person name="Gulvik C.A."/>
        </authorList>
    </citation>
    <scope>NUCLEOTIDE SEQUENCE [LARGE SCALE GENOMIC DNA]</scope>
    <source>
        <strain evidence="1 2">NCFB 2497</strain>
    </source>
</reference>